<dbReference type="Pfam" id="PF00005">
    <property type="entry name" value="ABC_tran"/>
    <property type="match status" value="1"/>
</dbReference>
<comment type="caution">
    <text evidence="5">The sequence shown here is derived from an EMBL/GenBank/DDBJ whole genome shotgun (WGS) entry which is preliminary data.</text>
</comment>
<dbReference type="InterPro" id="IPR003593">
    <property type="entry name" value="AAA+_ATPase"/>
</dbReference>
<dbReference type="Pfam" id="PF13732">
    <property type="entry name" value="DrrA1-3_C"/>
    <property type="match status" value="1"/>
</dbReference>
<accession>A0ABM9MY32</accession>
<dbReference type="InterPro" id="IPR051782">
    <property type="entry name" value="ABC_Transporter_VariousFunc"/>
</dbReference>
<keyword evidence="6" id="KW-1185">Reference proteome</keyword>
<dbReference type="InterPro" id="IPR017871">
    <property type="entry name" value="ABC_transporter-like_CS"/>
</dbReference>
<evidence type="ECO:0000256" key="3">
    <source>
        <dbReference type="ARBA" id="ARBA00022840"/>
    </source>
</evidence>
<evidence type="ECO:0000256" key="2">
    <source>
        <dbReference type="ARBA" id="ARBA00022741"/>
    </source>
</evidence>
<evidence type="ECO:0000259" key="4">
    <source>
        <dbReference type="PROSITE" id="PS50893"/>
    </source>
</evidence>
<dbReference type="SUPFAM" id="SSF52540">
    <property type="entry name" value="P-loop containing nucleoside triphosphate hydrolases"/>
    <property type="match status" value="1"/>
</dbReference>
<dbReference type="InterPro" id="IPR025302">
    <property type="entry name" value="DrrA1/2-like_C"/>
</dbReference>
<reference evidence="5 6" key="1">
    <citation type="submission" date="2023-10" db="EMBL/GenBank/DDBJ databases">
        <authorList>
            <person name="Botero Cardona J."/>
        </authorList>
    </citation>
    <scope>NUCLEOTIDE SEQUENCE [LARGE SCALE GENOMIC DNA]</scope>
    <source>
        <strain evidence="5 6">R-55214</strain>
    </source>
</reference>
<dbReference type="PROSITE" id="PS00211">
    <property type="entry name" value="ABC_TRANSPORTER_1"/>
    <property type="match status" value="1"/>
</dbReference>
<dbReference type="SMART" id="SM00382">
    <property type="entry name" value="AAA"/>
    <property type="match status" value="1"/>
</dbReference>
<keyword evidence="1" id="KW-0813">Transport</keyword>
<evidence type="ECO:0000313" key="5">
    <source>
        <dbReference type="EMBL" id="CAK1248315.1"/>
    </source>
</evidence>
<keyword evidence="2" id="KW-0547">Nucleotide-binding</keyword>
<dbReference type="PANTHER" id="PTHR42939">
    <property type="entry name" value="ABC TRANSPORTER ATP-BINDING PROTEIN ALBC-RELATED"/>
    <property type="match status" value="1"/>
</dbReference>
<feature type="domain" description="ABC transporter" evidence="4">
    <location>
        <begin position="3"/>
        <end position="230"/>
    </location>
</feature>
<evidence type="ECO:0000313" key="6">
    <source>
        <dbReference type="Proteomes" id="UP001314166"/>
    </source>
</evidence>
<dbReference type="InterPro" id="IPR003439">
    <property type="entry name" value="ABC_transporter-like_ATP-bd"/>
</dbReference>
<dbReference type="PANTHER" id="PTHR42939:SF1">
    <property type="entry name" value="ABC TRANSPORTER ATP-BINDING PROTEIN ALBC-RELATED"/>
    <property type="match status" value="1"/>
</dbReference>
<proteinExistence type="predicted"/>
<dbReference type="RefSeq" id="WP_338344509.1">
    <property type="nucleotide sequence ID" value="NZ_CAUZLH010000013.1"/>
</dbReference>
<keyword evidence="3" id="KW-0067">ATP-binding</keyword>
<dbReference type="Proteomes" id="UP001314166">
    <property type="component" value="Unassembled WGS sequence"/>
</dbReference>
<name>A0ABM9MY32_9LACO</name>
<dbReference type="EMBL" id="CAUZMB010000007">
    <property type="protein sequence ID" value="CAK1248315.1"/>
    <property type="molecule type" value="Genomic_DNA"/>
</dbReference>
<dbReference type="InterPro" id="IPR027417">
    <property type="entry name" value="P-loop_NTPase"/>
</dbReference>
<evidence type="ECO:0000256" key="1">
    <source>
        <dbReference type="ARBA" id="ARBA00022448"/>
    </source>
</evidence>
<dbReference type="Gene3D" id="3.40.50.300">
    <property type="entry name" value="P-loop containing nucleotide triphosphate hydrolases"/>
    <property type="match status" value="1"/>
</dbReference>
<organism evidence="5 6">
    <name type="scientific">Fructobacillus evanidus</name>
    <dbReference type="NCBI Taxonomy" id="3064281"/>
    <lineage>
        <taxon>Bacteria</taxon>
        <taxon>Bacillati</taxon>
        <taxon>Bacillota</taxon>
        <taxon>Bacilli</taxon>
        <taxon>Lactobacillales</taxon>
        <taxon>Lactobacillaceae</taxon>
        <taxon>Fructobacillus</taxon>
    </lineage>
</organism>
<sequence>MNVKLNNITKRFGNKYAVKNLNANIDEGKILGIVGQNGAGKTTTFRMILNFIQPSSGNINWYNFNNESKIRSQIGFLPEERGLYQKWSIEEQIVYFSKLHNMNKIDTLKELDKWMSRLGVIGNKKDKIQTLSKGNAQKVQFIATVIFKPELLILDEPFSGLDPINSSLIMDSIIKLRDQGTSIVFSSHDLEGVEKISDNILMLKNGKTVTSGNPKDIRESFGFKNIYVESDINDETLLSIPGVKSINNDRLGRKIKIENDEVGKAIFKLVSNDGYVKTFSQQPPTLKEVFEKYVQEET</sequence>
<dbReference type="PROSITE" id="PS50893">
    <property type="entry name" value="ABC_TRANSPORTER_2"/>
    <property type="match status" value="1"/>
</dbReference>
<gene>
    <name evidence="5" type="ORF">R55214_HHFBAMCI_01177</name>
</gene>
<protein>
    <submittedName>
        <fullName evidence="5">ATPase component (YhaQ)</fullName>
    </submittedName>
</protein>